<dbReference type="InterPro" id="IPR038726">
    <property type="entry name" value="PDDEXK_AddAB-type"/>
</dbReference>
<evidence type="ECO:0000256" key="2">
    <source>
        <dbReference type="ARBA" id="ARBA00022741"/>
    </source>
</evidence>
<reference evidence="19" key="1">
    <citation type="submission" date="2011-04" db="EMBL/GenBank/DDBJ databases">
        <title>The complete genome of Porphyromonas asaccharolytica DSM 20707.</title>
        <authorList>
            <person name="Lucas S."/>
            <person name="Han J."/>
            <person name="Lapidus A."/>
            <person name="Bruce D."/>
            <person name="Goodwin L."/>
            <person name="Pitluck S."/>
            <person name="Peters L."/>
            <person name="Kyrpides N."/>
            <person name="Mavromatis K."/>
            <person name="Ivanova N."/>
            <person name="Ovchinnikova G."/>
            <person name="Pagani I."/>
            <person name="Lu M."/>
            <person name="Detter J.C."/>
            <person name="Tapia R."/>
            <person name="Han C."/>
            <person name="Land M."/>
            <person name="Hauser L."/>
            <person name="Markowitz V."/>
            <person name="Cheng J.-F."/>
            <person name="Hugenholtz P."/>
            <person name="Woyke T."/>
            <person name="Wu D."/>
            <person name="Gronow S."/>
            <person name="Wellnitz S."/>
            <person name="Brambilla E."/>
            <person name="Klenk H.-P."/>
            <person name="Eisen J.A."/>
        </authorList>
    </citation>
    <scope>NUCLEOTIDE SEQUENCE [LARGE SCALE GENOMIC DNA]</scope>
    <source>
        <strain evidence="19">ATCC 25260 / DSM 20707 / VPI 4198</strain>
    </source>
</reference>
<keyword evidence="5 14" id="KW-0347">Helicase</keyword>
<evidence type="ECO:0000256" key="8">
    <source>
        <dbReference type="ARBA" id="ARBA00023125"/>
    </source>
</evidence>
<evidence type="ECO:0000313" key="18">
    <source>
        <dbReference type="EMBL" id="AEE13202.1"/>
    </source>
</evidence>
<dbReference type="InterPro" id="IPR027417">
    <property type="entry name" value="P-loop_NTPase"/>
</dbReference>
<dbReference type="GO" id="GO:0005829">
    <property type="term" value="C:cytosol"/>
    <property type="evidence" value="ECO:0007669"/>
    <property type="project" value="TreeGrafter"/>
</dbReference>
<dbReference type="KEGG" id="pah:Poras_1262"/>
<dbReference type="Gene3D" id="1.10.3170.10">
    <property type="entry name" value="Recbcd, chain B, domain 2"/>
    <property type="match status" value="1"/>
</dbReference>
<evidence type="ECO:0000256" key="12">
    <source>
        <dbReference type="ARBA" id="ARBA00034808"/>
    </source>
</evidence>
<gene>
    <name evidence="18" type="ordered locus">Poras_1262</name>
</gene>
<dbReference type="Pfam" id="PF00580">
    <property type="entry name" value="UvrD-helicase"/>
    <property type="match status" value="1"/>
</dbReference>
<dbReference type="Pfam" id="PF12705">
    <property type="entry name" value="PDDEXK_1"/>
    <property type="match status" value="1"/>
</dbReference>
<proteinExistence type="predicted"/>
<feature type="region of interest" description="Disordered" evidence="15">
    <location>
        <begin position="915"/>
        <end position="934"/>
    </location>
</feature>
<evidence type="ECO:0000256" key="10">
    <source>
        <dbReference type="ARBA" id="ARBA00023235"/>
    </source>
</evidence>
<keyword evidence="8" id="KW-0238">DNA-binding</keyword>
<accession>F4KM36</accession>
<feature type="binding site" evidence="14">
    <location>
        <begin position="13"/>
        <end position="20"/>
    </location>
    <ligand>
        <name>ATP</name>
        <dbReference type="ChEBI" id="CHEBI:30616"/>
    </ligand>
</feature>
<evidence type="ECO:0000256" key="7">
    <source>
        <dbReference type="ARBA" id="ARBA00022840"/>
    </source>
</evidence>
<dbReference type="InterPro" id="IPR014016">
    <property type="entry name" value="UvrD-like_ATP-bd"/>
</dbReference>
<dbReference type="InterPro" id="IPR000212">
    <property type="entry name" value="DNA_helicase_UvrD/REP"/>
</dbReference>
<keyword evidence="19" id="KW-1185">Reference proteome</keyword>
<sequence length="1123" mass="128242">MSTEEKRLHIYKASAGAGKTHTMTEAFLRHVLEKPRSSYQEVQAVTFTNLATRELKERFFKELYTLATKPQESPFYDSFNKEGYSDAQLSTKARTALQSILFDYGGLRVKTIDSFFQDIIHALAIELKQRPSMRIELSTDQILSLAVERLFEQPSPIAQQAIKSFLVNRKEKSIYALRKSLKLFAKQLYNEQIQEHAFNGERLFEPQTYDSFVRAVEKQIVVVQEQIRDQVATARSLVPEGTKLPGGKNSPLTRLTDTTKDEPTIGATNSYITATTWDKYLKNLDVTEALDDRYTKGIEDSPLISIFQTILRLYTDLFTLRTAIRNGYELQLLGEIQENVYKVSEELGITLLDDAKRLIRTLVSGEGSTAFIYERLGTKLTHHMIDEFQDTSRFQYENFVPLLEEALSSSGEIFIVGDVKQSIYRFRNSDPMLLQNDLSKDFPKDQQTLNLPNNWRSAPAIVSFNNRFFSLLPYASELKLESSNLIQKVYDPEEVHQEVPDPNQNKIGGVFIHQWEKTPEISQPTAATEEDDNAETTPPSQLQTKIDYLLRHVIPSIRERGYKLSDIAILTPNNDTLQRIAQAIILYNKELENDKNKNQHLQPLAFVSREMLSLDANPLYRLIVEIMQSVLVNAGASEELYSKSFEHRLAVTHYAELARSLSDSPALDLARCYQEGLSASLYELTLLIVEIVRPLITSADQSYIDALLDTVQDYSQDNYVDLQGFLEWLETHTPRLSLETQDALQLLTIHSAKGLGFPVVCLLEYQMRLLEHTDTIWCRDEEIMAELHKLLGGNVEIPTLLPISPTKEARSTLFREKIVAEEHLALLDRINAFYVAMTRAKSEMHLILSENKGQSGTSINFERLISELVTQIQEPGHNQKPDLLSQETIDLQCSELKASPSEDAEIKQRIFYYQTDPTTAPPKPTTPSSDTSRLVSIPGREQIGALAQLRVRRSQSVSYQAQDAVRNGLFLHALLSEIDYLEHDELVKLLDMKCLQGLIPQDQRDALAKLLEQALTDPKIAEYYDRSSGWQVINERSIVRLSQDTESETRQARIERPDRILYDEEQQAVIIDYKSGGEAQQYTERHKRQLRSYRKALLESGFKRVCAYLLYLSADGHHIVEVD</sequence>
<evidence type="ECO:0000256" key="13">
    <source>
        <dbReference type="ARBA" id="ARBA00048988"/>
    </source>
</evidence>
<feature type="domain" description="UvrD-like helicase C-terminal" evidence="17">
    <location>
        <begin position="502"/>
        <end position="754"/>
    </location>
</feature>
<dbReference type="Gene3D" id="3.90.320.10">
    <property type="match status" value="1"/>
</dbReference>
<dbReference type="Pfam" id="PF13361">
    <property type="entry name" value="UvrD_C"/>
    <property type="match status" value="1"/>
</dbReference>
<dbReference type="AlphaFoldDB" id="F4KM36"/>
<name>F4KM36_PORAD</name>
<comment type="catalytic activity">
    <reaction evidence="13">
        <text>ATP + H2O = ADP + phosphate + H(+)</text>
        <dbReference type="Rhea" id="RHEA:13065"/>
        <dbReference type="ChEBI" id="CHEBI:15377"/>
        <dbReference type="ChEBI" id="CHEBI:15378"/>
        <dbReference type="ChEBI" id="CHEBI:30616"/>
        <dbReference type="ChEBI" id="CHEBI:43474"/>
        <dbReference type="ChEBI" id="CHEBI:456216"/>
        <dbReference type="EC" id="5.6.2.4"/>
    </reaction>
</comment>
<evidence type="ECO:0000256" key="9">
    <source>
        <dbReference type="ARBA" id="ARBA00023204"/>
    </source>
</evidence>
<evidence type="ECO:0000256" key="5">
    <source>
        <dbReference type="ARBA" id="ARBA00022806"/>
    </source>
</evidence>
<dbReference type="InterPro" id="IPR011604">
    <property type="entry name" value="PDDEXK-like_dom_sf"/>
</dbReference>
<dbReference type="PANTHER" id="PTHR11070:SF67">
    <property type="entry name" value="DNA 3'-5' HELICASE"/>
    <property type="match status" value="1"/>
</dbReference>
<evidence type="ECO:0000256" key="15">
    <source>
        <dbReference type="SAM" id="MobiDB-lite"/>
    </source>
</evidence>
<keyword evidence="4 14" id="KW-0378">Hydrolase</keyword>
<evidence type="ECO:0000256" key="3">
    <source>
        <dbReference type="ARBA" id="ARBA00022763"/>
    </source>
</evidence>
<dbReference type="Gene3D" id="3.40.50.300">
    <property type="entry name" value="P-loop containing nucleotide triphosphate hydrolases"/>
    <property type="match status" value="3"/>
</dbReference>
<dbReference type="GO" id="GO:0004527">
    <property type="term" value="F:exonuclease activity"/>
    <property type="evidence" value="ECO:0007669"/>
    <property type="project" value="UniProtKB-KW"/>
</dbReference>
<evidence type="ECO:0000256" key="6">
    <source>
        <dbReference type="ARBA" id="ARBA00022839"/>
    </source>
</evidence>
<dbReference type="PROSITE" id="PS51198">
    <property type="entry name" value="UVRD_HELICASE_ATP_BIND"/>
    <property type="match status" value="1"/>
</dbReference>
<dbReference type="GO" id="GO:0005524">
    <property type="term" value="F:ATP binding"/>
    <property type="evidence" value="ECO:0007669"/>
    <property type="project" value="UniProtKB-UniRule"/>
</dbReference>
<evidence type="ECO:0000256" key="14">
    <source>
        <dbReference type="PROSITE-ProRule" id="PRU00560"/>
    </source>
</evidence>
<keyword evidence="9" id="KW-0234">DNA repair</keyword>
<dbReference type="EC" id="5.6.2.4" evidence="12"/>
<organism evidence="18 19">
    <name type="scientific">Porphyromonas asaccharolytica (strain ATCC 25260 / DSM 20707 / BCRC 10618 / CCUG 7834 / JCM 6326 / LMG 13178 / VPI 4198 / B440)</name>
    <name type="common">Bacteroides asaccharolyticus</name>
    <dbReference type="NCBI Taxonomy" id="879243"/>
    <lineage>
        <taxon>Bacteria</taxon>
        <taxon>Pseudomonadati</taxon>
        <taxon>Bacteroidota</taxon>
        <taxon>Bacteroidia</taxon>
        <taxon>Bacteroidales</taxon>
        <taxon>Porphyromonadaceae</taxon>
        <taxon>Porphyromonas</taxon>
    </lineage>
</organism>
<feature type="region of interest" description="Disordered" evidence="15">
    <location>
        <begin position="239"/>
        <end position="260"/>
    </location>
</feature>
<dbReference type="EMBL" id="CP002689">
    <property type="protein sequence ID" value="AEE13202.1"/>
    <property type="molecule type" value="Genomic_DNA"/>
</dbReference>
<dbReference type="GO" id="GO:0003677">
    <property type="term" value="F:DNA binding"/>
    <property type="evidence" value="ECO:0007669"/>
    <property type="project" value="UniProtKB-KW"/>
</dbReference>
<dbReference type="InterPro" id="IPR014017">
    <property type="entry name" value="DNA_helicase_UvrD-like_C"/>
</dbReference>
<dbReference type="eggNOG" id="COG1074">
    <property type="taxonomic scope" value="Bacteria"/>
</dbReference>
<keyword evidence="3" id="KW-0227">DNA damage</keyword>
<protein>
    <recommendedName>
        <fullName evidence="12">DNA 3'-5' helicase</fullName>
        <ecNumber evidence="12">5.6.2.4</ecNumber>
    </recommendedName>
</protein>
<keyword evidence="1" id="KW-0540">Nuclease</keyword>
<dbReference type="SUPFAM" id="SSF52540">
    <property type="entry name" value="P-loop containing nucleoside triphosphate hydrolases"/>
    <property type="match status" value="1"/>
</dbReference>
<keyword evidence="7 14" id="KW-0067">ATP-binding</keyword>
<evidence type="ECO:0000259" key="17">
    <source>
        <dbReference type="PROSITE" id="PS51217"/>
    </source>
</evidence>
<evidence type="ECO:0000313" key="19">
    <source>
        <dbReference type="Proteomes" id="UP000006545"/>
    </source>
</evidence>
<dbReference type="PANTHER" id="PTHR11070">
    <property type="entry name" value="UVRD / RECB / PCRA DNA HELICASE FAMILY MEMBER"/>
    <property type="match status" value="1"/>
</dbReference>
<evidence type="ECO:0000256" key="4">
    <source>
        <dbReference type="ARBA" id="ARBA00022801"/>
    </source>
</evidence>
<keyword evidence="2 14" id="KW-0547">Nucleotide-binding</keyword>
<dbReference type="GO" id="GO:0000725">
    <property type="term" value="P:recombinational repair"/>
    <property type="evidence" value="ECO:0007669"/>
    <property type="project" value="TreeGrafter"/>
</dbReference>
<comment type="catalytic activity">
    <reaction evidence="11">
        <text>Couples ATP hydrolysis with the unwinding of duplex DNA by translocating in the 3'-5' direction.</text>
        <dbReference type="EC" id="5.6.2.4"/>
    </reaction>
</comment>
<dbReference type="HOGENOM" id="CLU_010638_0_0_10"/>
<evidence type="ECO:0000256" key="11">
    <source>
        <dbReference type="ARBA" id="ARBA00034617"/>
    </source>
</evidence>
<evidence type="ECO:0000256" key="1">
    <source>
        <dbReference type="ARBA" id="ARBA00022722"/>
    </source>
</evidence>
<dbReference type="OrthoDB" id="9810135at2"/>
<dbReference type="PROSITE" id="PS51217">
    <property type="entry name" value="UVRD_HELICASE_CTER"/>
    <property type="match status" value="1"/>
</dbReference>
<keyword evidence="6" id="KW-0269">Exonuclease</keyword>
<evidence type="ECO:0000259" key="16">
    <source>
        <dbReference type="PROSITE" id="PS51198"/>
    </source>
</evidence>
<dbReference type="RefSeq" id="WP_013760613.1">
    <property type="nucleotide sequence ID" value="NC_015501.1"/>
</dbReference>
<feature type="domain" description="UvrD-like helicase ATP-binding" evidence="16">
    <location>
        <begin position="1"/>
        <end position="458"/>
    </location>
</feature>
<dbReference type="Proteomes" id="UP000006545">
    <property type="component" value="Chromosome"/>
</dbReference>
<keyword evidence="10" id="KW-0413">Isomerase</keyword>
<dbReference type="STRING" id="879243.Poras_1262"/>
<dbReference type="GO" id="GO:0043138">
    <property type="term" value="F:3'-5' DNA helicase activity"/>
    <property type="evidence" value="ECO:0007669"/>
    <property type="project" value="UniProtKB-EC"/>
</dbReference>